<dbReference type="InterPro" id="IPR025209">
    <property type="entry name" value="DUF4209"/>
</dbReference>
<evidence type="ECO:0000313" key="2">
    <source>
        <dbReference type="EMBL" id="ELW69076.1"/>
    </source>
</evidence>
<name>L9L209_TUPCH</name>
<dbReference type="AlphaFoldDB" id="L9L209"/>
<evidence type="ECO:0000259" key="1">
    <source>
        <dbReference type="Pfam" id="PF13910"/>
    </source>
</evidence>
<evidence type="ECO:0000313" key="3">
    <source>
        <dbReference type="Proteomes" id="UP000011518"/>
    </source>
</evidence>
<organism evidence="2 3">
    <name type="scientific">Tupaia chinensis</name>
    <name type="common">Chinese tree shrew</name>
    <name type="synonym">Tupaia belangeri chinensis</name>
    <dbReference type="NCBI Taxonomy" id="246437"/>
    <lineage>
        <taxon>Eukaryota</taxon>
        <taxon>Metazoa</taxon>
        <taxon>Chordata</taxon>
        <taxon>Craniata</taxon>
        <taxon>Vertebrata</taxon>
        <taxon>Euteleostomi</taxon>
        <taxon>Mammalia</taxon>
        <taxon>Eutheria</taxon>
        <taxon>Euarchontoglires</taxon>
        <taxon>Scandentia</taxon>
        <taxon>Tupaiidae</taxon>
        <taxon>Tupaia</taxon>
    </lineage>
</organism>
<dbReference type="InParanoid" id="L9L209"/>
<dbReference type="FunCoup" id="L9L209">
    <property type="interactions" value="1262"/>
</dbReference>
<feature type="domain" description="DUF4209" evidence="1">
    <location>
        <begin position="196"/>
        <end position="239"/>
    </location>
</feature>
<gene>
    <name evidence="2" type="ORF">TREES_T100021445</name>
</gene>
<sequence>LQVFVGDPVTTCLSPTVYHMICEVGFEVRGHVALSSIVSEHGAVCWKAFTDCMRYLEPGGNLYLYGSDVHECLWIPGSSGWQLLGEETLGPEAIGEAVTRSAVRRLGIHLLQARPLPGLTSERCIWFGGIVSGSLGQVPARGCGWKLTCLTCSGDSSTAPCCAEDKCDEHLCPSCVVGRTEAGLVFTTAPLSPGQVDVLRVFVGAPRGLNLRNVLWHGFAAPQEVPPRYCSVMLLLTVGLGQLLRSHLQQTGLPWVRRPLLTLTDLEDLTVFAGKCHLHSLPRLSLAVPPSQPPSYVSGSVCKSVTSELLSVLEAAMIKSTFVLTAMLPYWEAALTRFKASRFADCTILLLTQLEAGLRRVFAAVNRCPQRLLTAESTAPYTTLDEILAEHLSDGEVNRLPVLLGEPAMEFLWDFLNHQKGPRLRDHLSHGEISLREFPKEAANQLLAFSTVLVLRFTEDLLPDFKEKPAVKLLLSLAEGYSSRCHPIPQLKKQVLSCEESLRGWPLLPLPEEPPRDVARWSQVLRELCGTRVPTLFCPRAVLEVLVVLRSISSQCQRVSGQVVAASELRRRQWAERSLRSRQRQTYLRMLGSLRLLWPMLRLLLLLVTLELTSIHAVCGKDAHARQQYLRRVPWVTPRRAPGLGARKALPGPTCCSGAAVQQPLQPLGRQQLSLEASPVASTCEFQVTGSVGTAVLGSLERRGVQRCAAPTDCGPGCHLGPAQPYGDTAAFTRAVCGLSTPHTSRTPGRSTCHTADISCGMLSP</sequence>
<reference evidence="3" key="2">
    <citation type="journal article" date="2013" name="Nat. Commun.">
        <title>Genome of the Chinese tree shrew.</title>
        <authorList>
            <person name="Fan Y."/>
            <person name="Huang Z.Y."/>
            <person name="Cao C.C."/>
            <person name="Chen C.S."/>
            <person name="Chen Y.X."/>
            <person name="Fan D.D."/>
            <person name="He J."/>
            <person name="Hou H.L."/>
            <person name="Hu L."/>
            <person name="Hu X.T."/>
            <person name="Jiang X.T."/>
            <person name="Lai R."/>
            <person name="Lang Y.S."/>
            <person name="Liang B."/>
            <person name="Liao S.G."/>
            <person name="Mu D."/>
            <person name="Ma Y.Y."/>
            <person name="Niu Y.Y."/>
            <person name="Sun X.Q."/>
            <person name="Xia J.Q."/>
            <person name="Xiao J."/>
            <person name="Xiong Z.Q."/>
            <person name="Xu L."/>
            <person name="Yang L."/>
            <person name="Zhang Y."/>
            <person name="Zhao W."/>
            <person name="Zhao X.D."/>
            <person name="Zheng Y.T."/>
            <person name="Zhou J.M."/>
            <person name="Zhu Y.B."/>
            <person name="Zhang G.J."/>
            <person name="Wang J."/>
            <person name="Yao Y.G."/>
        </authorList>
    </citation>
    <scope>NUCLEOTIDE SEQUENCE [LARGE SCALE GENOMIC DNA]</scope>
</reference>
<dbReference type="STRING" id="246437.L9L209"/>
<dbReference type="EMBL" id="KB320548">
    <property type="protein sequence ID" value="ELW69076.1"/>
    <property type="molecule type" value="Genomic_DNA"/>
</dbReference>
<dbReference type="Pfam" id="PF13910">
    <property type="entry name" value="DUF4209"/>
    <property type="match status" value="1"/>
</dbReference>
<protein>
    <recommendedName>
        <fullName evidence="1">DUF4209 domain-containing protein</fullName>
    </recommendedName>
</protein>
<dbReference type="PANTHER" id="PTHR31701">
    <property type="entry name" value="ENDOPLASMIC RETICULUM MEMBRANE-ASSOCIATED RNA DEGRADATION PROTEIN"/>
    <property type="match status" value="1"/>
</dbReference>
<feature type="non-terminal residue" evidence="2">
    <location>
        <position position="1"/>
    </location>
</feature>
<keyword evidence="3" id="KW-1185">Reference proteome</keyword>
<dbReference type="InterPro" id="IPR039635">
    <property type="entry name" value="ERMARD"/>
</dbReference>
<dbReference type="Proteomes" id="UP000011518">
    <property type="component" value="Unassembled WGS sequence"/>
</dbReference>
<reference evidence="3" key="1">
    <citation type="submission" date="2012-07" db="EMBL/GenBank/DDBJ databases">
        <title>Genome of the Chinese tree shrew, a rising model animal genetically related to primates.</title>
        <authorList>
            <person name="Zhang G."/>
            <person name="Fan Y."/>
            <person name="Yao Y."/>
            <person name="Huang Z."/>
        </authorList>
    </citation>
    <scope>NUCLEOTIDE SEQUENCE [LARGE SCALE GENOMIC DNA]</scope>
</reference>
<dbReference type="PANTHER" id="PTHR31701:SF2">
    <property type="entry name" value="ENDOPLASMIC RETICULUM MEMBRANE-ASSOCIATED RNA DEGRADATION PROTEIN"/>
    <property type="match status" value="1"/>
</dbReference>
<proteinExistence type="predicted"/>
<accession>L9L209</accession>